<dbReference type="EMBL" id="CP133838">
    <property type="protein sequence ID" value="WMY72393.1"/>
    <property type="molecule type" value="Genomic_DNA"/>
</dbReference>
<gene>
    <name evidence="2" type="primary">drpB</name>
    <name evidence="2" type="ORF">RHD99_12925</name>
</gene>
<feature type="transmembrane region" description="Helical" evidence="1">
    <location>
        <begin position="17"/>
        <end position="38"/>
    </location>
</feature>
<keyword evidence="2" id="KW-0132">Cell division</keyword>
<proteinExistence type="predicted"/>
<keyword evidence="3" id="KW-1185">Reference proteome</keyword>
<organism evidence="2 3">
    <name type="scientific">Buttiauxella selenatireducens</name>
    <dbReference type="NCBI Taxonomy" id="3073902"/>
    <lineage>
        <taxon>Bacteria</taxon>
        <taxon>Pseudomonadati</taxon>
        <taxon>Pseudomonadota</taxon>
        <taxon>Gammaproteobacteria</taxon>
        <taxon>Enterobacterales</taxon>
        <taxon>Enterobacteriaceae</taxon>
        <taxon>Buttiauxella</taxon>
    </lineage>
</organism>
<keyword evidence="1" id="KW-0472">Membrane</keyword>
<evidence type="ECO:0000256" key="1">
    <source>
        <dbReference type="SAM" id="Phobius"/>
    </source>
</evidence>
<evidence type="ECO:0000313" key="3">
    <source>
        <dbReference type="Proteomes" id="UP001246690"/>
    </source>
</evidence>
<accession>A0ABY9S4G8</accession>
<protein>
    <submittedName>
        <fullName evidence="2">Cell division protein DrpB</fullName>
    </submittedName>
</protein>
<evidence type="ECO:0000313" key="2">
    <source>
        <dbReference type="EMBL" id="WMY72393.1"/>
    </source>
</evidence>
<feature type="transmembrane region" description="Helical" evidence="1">
    <location>
        <begin position="58"/>
        <end position="81"/>
    </location>
</feature>
<keyword evidence="2" id="KW-0131">Cell cycle</keyword>
<dbReference type="NCBIfam" id="NF038392">
    <property type="entry name" value="div_DrpB_YedR"/>
    <property type="match status" value="1"/>
</dbReference>
<sequence>MSNTDPKKKKRTPIGKFMLWLFYLFCIYAVFCLFKAGVAFSHIHAATGQELGVRAGEFAGTLIILIYLGFLGGITGLLAWLTRAK</sequence>
<dbReference type="Proteomes" id="UP001246690">
    <property type="component" value="Chromosome"/>
</dbReference>
<dbReference type="GO" id="GO:0051301">
    <property type="term" value="P:cell division"/>
    <property type="evidence" value="ECO:0007669"/>
    <property type="project" value="UniProtKB-KW"/>
</dbReference>
<dbReference type="RefSeq" id="WP_309874295.1">
    <property type="nucleotide sequence ID" value="NZ_CP133838.1"/>
</dbReference>
<name>A0ABY9S4G8_9ENTR</name>
<keyword evidence="1" id="KW-0812">Transmembrane</keyword>
<reference evidence="2 3" key="1">
    <citation type="submission" date="2023-09" db="EMBL/GenBank/DDBJ databases">
        <title>Buttiauxella selenatireducens sp. nov., isolated from the rhizosphere of Cardamine hupingshanesis.</title>
        <authorList>
            <person name="Zhang S."/>
            <person name="Xu Z."/>
            <person name="Wang H."/>
            <person name="Guo Y."/>
        </authorList>
    </citation>
    <scope>NUCLEOTIDE SEQUENCE [LARGE SCALE GENOMIC DNA]</scope>
    <source>
        <strain evidence="2 3">R73</strain>
    </source>
</reference>
<dbReference type="InterPro" id="IPR046385">
    <property type="entry name" value="DrpB"/>
</dbReference>
<keyword evidence="1" id="KW-1133">Transmembrane helix</keyword>